<evidence type="ECO:0000256" key="2">
    <source>
        <dbReference type="SAM" id="Phobius"/>
    </source>
</evidence>
<dbReference type="Proteomes" id="UP000644115">
    <property type="component" value="Unassembled WGS sequence"/>
</dbReference>
<keyword evidence="2" id="KW-0472">Membrane</keyword>
<dbReference type="Gene3D" id="3.30.565.10">
    <property type="entry name" value="Histidine kinase-like ATPase, C-terminal domain"/>
    <property type="match status" value="1"/>
</dbReference>
<reference evidence="4" key="1">
    <citation type="submission" date="2020-08" db="EMBL/GenBank/DDBJ databases">
        <authorList>
            <person name="Liu C."/>
            <person name="Sun Q."/>
        </authorList>
    </citation>
    <scope>NUCLEOTIDE SEQUENCE</scope>
    <source>
        <strain evidence="4">BX16</strain>
    </source>
</reference>
<dbReference type="GO" id="GO:0042802">
    <property type="term" value="F:identical protein binding"/>
    <property type="evidence" value="ECO:0007669"/>
    <property type="project" value="TreeGrafter"/>
</dbReference>
<dbReference type="GO" id="GO:0016301">
    <property type="term" value="F:kinase activity"/>
    <property type="evidence" value="ECO:0007669"/>
    <property type="project" value="UniProtKB-KW"/>
</dbReference>
<comment type="caution">
    <text evidence="4">The sequence shown here is derived from an EMBL/GenBank/DDBJ whole genome shotgun (WGS) entry which is preliminary data.</text>
</comment>
<feature type="transmembrane region" description="Helical" evidence="2">
    <location>
        <begin position="178"/>
        <end position="195"/>
    </location>
</feature>
<evidence type="ECO:0000313" key="4">
    <source>
        <dbReference type="EMBL" id="MBC5999578.1"/>
    </source>
</evidence>
<dbReference type="InterPro" id="IPR036890">
    <property type="entry name" value="HATPase_C_sf"/>
</dbReference>
<feature type="transmembrane region" description="Helical" evidence="2">
    <location>
        <begin position="6"/>
        <end position="26"/>
    </location>
</feature>
<feature type="transmembrane region" description="Helical" evidence="2">
    <location>
        <begin position="85"/>
        <end position="107"/>
    </location>
</feature>
<accession>A0A923NB69</accession>
<keyword evidence="4" id="KW-0808">Transferase</keyword>
<feature type="transmembrane region" description="Helical" evidence="2">
    <location>
        <begin position="38"/>
        <end position="55"/>
    </location>
</feature>
<gene>
    <name evidence="4" type="ORF">H8876_06160</name>
</gene>
<feature type="transmembrane region" description="Helical" evidence="2">
    <location>
        <begin position="145"/>
        <end position="166"/>
    </location>
</feature>
<feature type="domain" description="Sensor histidine kinase NatK-like C-terminal" evidence="3">
    <location>
        <begin position="316"/>
        <end position="415"/>
    </location>
</feature>
<keyword evidence="5" id="KW-1185">Reference proteome</keyword>
<organism evidence="4 5">
    <name type="scientific">Lentihominibacter faecis</name>
    <dbReference type="NCBI Taxonomy" id="2764712"/>
    <lineage>
        <taxon>Bacteria</taxon>
        <taxon>Bacillati</taxon>
        <taxon>Bacillota</taxon>
        <taxon>Clostridia</taxon>
        <taxon>Peptostreptococcales</taxon>
        <taxon>Anaerovoracaceae</taxon>
        <taxon>Lentihominibacter</taxon>
    </lineage>
</organism>
<keyword evidence="2" id="KW-0812">Transmembrane</keyword>
<dbReference type="PANTHER" id="PTHR40448:SF1">
    <property type="entry name" value="TWO-COMPONENT SENSOR HISTIDINE KINASE"/>
    <property type="match status" value="1"/>
</dbReference>
<proteinExistence type="predicted"/>
<dbReference type="AlphaFoldDB" id="A0A923NB69"/>
<keyword evidence="1" id="KW-0175">Coiled coil</keyword>
<keyword evidence="2" id="KW-1133">Transmembrane helix</keyword>
<dbReference type="EMBL" id="JACRWC010000075">
    <property type="protein sequence ID" value="MBC5999578.1"/>
    <property type="molecule type" value="Genomic_DNA"/>
</dbReference>
<feature type="transmembrane region" description="Helical" evidence="2">
    <location>
        <begin position="61"/>
        <end position="78"/>
    </location>
</feature>
<dbReference type="InterPro" id="IPR032834">
    <property type="entry name" value="NatK-like_C"/>
</dbReference>
<dbReference type="CDD" id="cd16935">
    <property type="entry name" value="HATPase_AgrC-ComD-like"/>
    <property type="match status" value="1"/>
</dbReference>
<dbReference type="RefSeq" id="WP_249287000.1">
    <property type="nucleotide sequence ID" value="NZ_JACRWC010000075.1"/>
</dbReference>
<sequence length="417" mass="47434">MFPMIMSLCGNLMGFYISLQFLNIFFEKGEQKERFIRYIAFLAFFLFNSVVSLILNRPPLVLLSTSMAGIFLMTLTYRGKWKTRIIAALLVGGLHLVLEDVSYRLLIVLHSEYIIPLILAVTDLLFFLCMIVAKKIADQKRGQEIPLSEWLAVILIPGISIFFSAIVLDQCRDEKAAFLGGLCMVFLNLAVFYLLEHLKQLQQNRLELSLLEQENRAYENQLQELSAMEDSMKSLRHDIKNHLLVLQEMAGKHDFSNMDRYVESLNDMMEQSRPFSETGNVTVDSLLNIKLKAANHRLGIDPVLNLAIPSSLSIENHDLCIILGNLLDNGIEALEQCRNGYLGISMKADAGMLFLQIVNSYTGSLRKQGERFLTSKAASQEHGIGLNNVKKIVEKYHGEMHFKTEDNLFRAEILLYL</sequence>
<feature type="transmembrane region" description="Helical" evidence="2">
    <location>
        <begin position="113"/>
        <end position="133"/>
    </location>
</feature>
<keyword evidence="4" id="KW-0418">Kinase</keyword>
<name>A0A923NB69_9FIRM</name>
<evidence type="ECO:0000256" key="1">
    <source>
        <dbReference type="SAM" id="Coils"/>
    </source>
</evidence>
<evidence type="ECO:0000259" key="3">
    <source>
        <dbReference type="Pfam" id="PF14501"/>
    </source>
</evidence>
<feature type="coiled-coil region" evidence="1">
    <location>
        <begin position="194"/>
        <end position="238"/>
    </location>
</feature>
<dbReference type="PANTHER" id="PTHR40448">
    <property type="entry name" value="TWO-COMPONENT SENSOR HISTIDINE KINASE"/>
    <property type="match status" value="1"/>
</dbReference>
<dbReference type="Pfam" id="PF14501">
    <property type="entry name" value="HATPase_c_5"/>
    <property type="match status" value="1"/>
</dbReference>
<evidence type="ECO:0000313" key="5">
    <source>
        <dbReference type="Proteomes" id="UP000644115"/>
    </source>
</evidence>
<protein>
    <submittedName>
        <fullName evidence="4">Sensor histidine kinase</fullName>
    </submittedName>
</protein>
<dbReference type="SUPFAM" id="SSF55874">
    <property type="entry name" value="ATPase domain of HSP90 chaperone/DNA topoisomerase II/histidine kinase"/>
    <property type="match status" value="1"/>
</dbReference>